<gene>
    <name evidence="1" type="ORF">FHX44_118406</name>
</gene>
<evidence type="ECO:0000313" key="2">
    <source>
        <dbReference type="Proteomes" id="UP000321261"/>
    </source>
</evidence>
<dbReference type="Gene3D" id="3.40.390.10">
    <property type="entry name" value="Collagenase (Catalytic Domain)"/>
    <property type="match status" value="1"/>
</dbReference>
<name>A0A561T5S3_9PSEU</name>
<dbReference type="InterPro" id="IPR024079">
    <property type="entry name" value="MetalloPept_cat_dom_sf"/>
</dbReference>
<sequence length="119" mass="12315">MGAGARRPGGQAEVAYPDEEVHGVASRYVVAPSGTPWSARYVTGWVGLNRAWFSAALADPGRAAVARGIMLHELAHLVGLDHVEDPTQVMHATSETTGLGDGDREGLAIAGAGSCYADT</sequence>
<protein>
    <submittedName>
        <fullName evidence="1">Matrixin</fullName>
    </submittedName>
</protein>
<keyword evidence="2" id="KW-1185">Reference proteome</keyword>
<dbReference type="RefSeq" id="WP_147260766.1">
    <property type="nucleotide sequence ID" value="NZ_VIWU01000001.1"/>
</dbReference>
<organism evidence="1 2">
    <name type="scientific">Pseudonocardia hierapolitana</name>
    <dbReference type="NCBI Taxonomy" id="1128676"/>
    <lineage>
        <taxon>Bacteria</taxon>
        <taxon>Bacillati</taxon>
        <taxon>Actinomycetota</taxon>
        <taxon>Actinomycetes</taxon>
        <taxon>Pseudonocardiales</taxon>
        <taxon>Pseudonocardiaceae</taxon>
        <taxon>Pseudonocardia</taxon>
    </lineage>
</organism>
<dbReference type="AlphaFoldDB" id="A0A561T5S3"/>
<dbReference type="EMBL" id="VIWU01000001">
    <property type="protein sequence ID" value="TWF82457.1"/>
    <property type="molecule type" value="Genomic_DNA"/>
</dbReference>
<dbReference type="GO" id="GO:0008237">
    <property type="term" value="F:metallopeptidase activity"/>
    <property type="evidence" value="ECO:0007669"/>
    <property type="project" value="InterPro"/>
</dbReference>
<accession>A0A561T5S3</accession>
<reference evidence="1 2" key="1">
    <citation type="submission" date="2019-06" db="EMBL/GenBank/DDBJ databases">
        <title>Sequencing the genomes of 1000 actinobacteria strains.</title>
        <authorList>
            <person name="Klenk H.-P."/>
        </authorList>
    </citation>
    <scope>NUCLEOTIDE SEQUENCE [LARGE SCALE GENOMIC DNA]</scope>
    <source>
        <strain evidence="1 2">DSM 45671</strain>
    </source>
</reference>
<evidence type="ECO:0000313" key="1">
    <source>
        <dbReference type="EMBL" id="TWF82457.1"/>
    </source>
</evidence>
<dbReference type="OrthoDB" id="4297752at2"/>
<proteinExistence type="predicted"/>
<comment type="caution">
    <text evidence="1">The sequence shown here is derived from an EMBL/GenBank/DDBJ whole genome shotgun (WGS) entry which is preliminary data.</text>
</comment>
<dbReference type="Proteomes" id="UP000321261">
    <property type="component" value="Unassembled WGS sequence"/>
</dbReference>
<dbReference type="SUPFAM" id="SSF55486">
    <property type="entry name" value="Metalloproteases ('zincins'), catalytic domain"/>
    <property type="match status" value="1"/>
</dbReference>